<sequence length="230" mass="25815">MGLWSDFQTNTGRTIHKWSHYFPVYERHFSASIGRPIKFLEIGCGDGGSLQMWKRYIGPYARYIGIDIRPECKAFEDDQIQVRIGDQADGAFLDRVIAEFGIPDIVVDDGSHVMSDVCATFAHLYRRMPSTGIYLVEDLHTAYWPEFGGGLRRQGTFIEMTKDLIDELNADLSNGAMQPTEFTRTTNSICVYNSIVVFERGLPLPKRSLMIGSTGHFGARPEPGAAELLP</sequence>
<dbReference type="InterPro" id="IPR029063">
    <property type="entry name" value="SAM-dependent_MTases_sf"/>
</dbReference>
<dbReference type="Gene3D" id="3.40.50.150">
    <property type="entry name" value="Vaccinia Virus protein VP39"/>
    <property type="match status" value="1"/>
</dbReference>
<evidence type="ECO:0000313" key="1">
    <source>
        <dbReference type="EMBL" id="MDQ0444750.1"/>
    </source>
</evidence>
<organism evidence="1 2">
    <name type="scientific">Methylobacterium persicinum</name>
    <dbReference type="NCBI Taxonomy" id="374426"/>
    <lineage>
        <taxon>Bacteria</taxon>
        <taxon>Pseudomonadati</taxon>
        <taxon>Pseudomonadota</taxon>
        <taxon>Alphaproteobacteria</taxon>
        <taxon>Hyphomicrobiales</taxon>
        <taxon>Methylobacteriaceae</taxon>
        <taxon>Methylobacterium</taxon>
    </lineage>
</organism>
<comment type="caution">
    <text evidence="1">The sequence shown here is derived from an EMBL/GenBank/DDBJ whole genome shotgun (WGS) entry which is preliminary data.</text>
</comment>
<name>A0ABU0HR09_9HYPH</name>
<reference evidence="1 2" key="1">
    <citation type="submission" date="2023-07" db="EMBL/GenBank/DDBJ databases">
        <title>Genomic Encyclopedia of Type Strains, Phase IV (KMG-IV): sequencing the most valuable type-strain genomes for metagenomic binning, comparative biology and taxonomic classification.</title>
        <authorList>
            <person name="Goeker M."/>
        </authorList>
    </citation>
    <scope>NUCLEOTIDE SEQUENCE [LARGE SCALE GENOMIC DNA]</scope>
    <source>
        <strain evidence="1 2">DSM 19562</strain>
    </source>
</reference>
<evidence type="ECO:0000313" key="2">
    <source>
        <dbReference type="Proteomes" id="UP001236369"/>
    </source>
</evidence>
<dbReference type="EMBL" id="JAUSVV010000015">
    <property type="protein sequence ID" value="MDQ0444750.1"/>
    <property type="molecule type" value="Genomic_DNA"/>
</dbReference>
<dbReference type="RefSeq" id="WP_238250832.1">
    <property type="nucleotide sequence ID" value="NZ_BPQX01000045.1"/>
</dbReference>
<keyword evidence="2" id="KW-1185">Reference proteome</keyword>
<protein>
    <submittedName>
        <fullName evidence="1">SAM-dependent methyltransferase</fullName>
    </submittedName>
</protein>
<keyword evidence="1" id="KW-0489">Methyltransferase</keyword>
<proteinExistence type="predicted"/>
<keyword evidence="1" id="KW-0808">Transferase</keyword>
<dbReference type="CDD" id="cd02440">
    <property type="entry name" value="AdoMet_MTases"/>
    <property type="match status" value="1"/>
</dbReference>
<accession>A0ABU0HR09</accession>
<dbReference type="GO" id="GO:0008168">
    <property type="term" value="F:methyltransferase activity"/>
    <property type="evidence" value="ECO:0007669"/>
    <property type="project" value="UniProtKB-KW"/>
</dbReference>
<dbReference type="SUPFAM" id="SSF53335">
    <property type="entry name" value="S-adenosyl-L-methionine-dependent methyltransferases"/>
    <property type="match status" value="1"/>
</dbReference>
<dbReference type="Proteomes" id="UP001236369">
    <property type="component" value="Unassembled WGS sequence"/>
</dbReference>
<dbReference type="GO" id="GO:0032259">
    <property type="term" value="P:methylation"/>
    <property type="evidence" value="ECO:0007669"/>
    <property type="project" value="UniProtKB-KW"/>
</dbReference>
<gene>
    <name evidence="1" type="ORF">QO016_004272</name>
</gene>